<feature type="binding site" evidence="4 6">
    <location>
        <position position="310"/>
    </location>
    <ligand>
        <name>substrate</name>
    </ligand>
</feature>
<sequence>MLRATRAEISLPALSHNIGVLRGYLRPETRLLAVVKANAYGHGLEQVARYAAAHGADYLGVAIAEEGIRLREAGVNAPVLILGASLDTHIDCILDYGLTPTVFSAHTLGRLQRAAAERGKTCRFHFKVDTGMNRIGFVDTEAFEAALRLLKECPNLVFEGMFTHFAVSEIEDKTFTRAQAERFAAYADIARRYGHTPLLHASNSGGVLDLPEFQFDMVRAGIALYGYHPAGAAGSADLRPVLSWKTRVVNVKDIAPGETVSYGRTFTAARPTRVATLPVGYGDGYKRCMSNRACVLLHGARAMQIGTVCMDQIMCDVTDIPGVRIGDEAVLLGRQGDACITADEMAGWADTISYEILLSISERVPRVFLD</sequence>
<evidence type="ECO:0000256" key="4">
    <source>
        <dbReference type="HAMAP-Rule" id="MF_01201"/>
    </source>
</evidence>
<feature type="domain" description="Alanine racemase C-terminal" evidence="7">
    <location>
        <begin position="241"/>
        <end position="369"/>
    </location>
</feature>
<reference evidence="8" key="2">
    <citation type="journal article" date="2021" name="PeerJ">
        <title>Extensive microbial diversity within the chicken gut microbiome revealed by metagenomics and culture.</title>
        <authorList>
            <person name="Gilroy R."/>
            <person name="Ravi A."/>
            <person name="Getino M."/>
            <person name="Pursley I."/>
            <person name="Horton D.L."/>
            <person name="Alikhan N.F."/>
            <person name="Baker D."/>
            <person name="Gharbi K."/>
            <person name="Hall N."/>
            <person name="Watson M."/>
            <person name="Adriaenssens E.M."/>
            <person name="Foster-Nyarko E."/>
            <person name="Jarju S."/>
            <person name="Secka A."/>
            <person name="Antonio M."/>
            <person name="Oren A."/>
            <person name="Chaudhuri R.R."/>
            <person name="La Ragione R."/>
            <person name="Hildebrand F."/>
            <person name="Pallen M.J."/>
        </authorList>
    </citation>
    <scope>NUCLEOTIDE SEQUENCE</scope>
    <source>
        <strain evidence="8">ChiGjej2B2-16831</strain>
    </source>
</reference>
<dbReference type="Pfam" id="PF00842">
    <property type="entry name" value="Ala_racemase_C"/>
    <property type="match status" value="1"/>
</dbReference>
<accession>A0A9D1SST0</accession>
<dbReference type="HAMAP" id="MF_01201">
    <property type="entry name" value="Ala_racemase"/>
    <property type="match status" value="1"/>
</dbReference>
<feature type="modified residue" description="N6-(pyridoxal phosphate)lysine" evidence="4 5">
    <location>
        <position position="36"/>
    </location>
</feature>
<evidence type="ECO:0000256" key="5">
    <source>
        <dbReference type="PIRSR" id="PIRSR600821-50"/>
    </source>
</evidence>
<evidence type="ECO:0000313" key="8">
    <source>
        <dbReference type="EMBL" id="HIU94448.1"/>
    </source>
</evidence>
<dbReference type="InterPro" id="IPR009006">
    <property type="entry name" value="Ala_racemase/Decarboxylase_C"/>
</dbReference>
<dbReference type="NCBIfam" id="TIGR00492">
    <property type="entry name" value="alr"/>
    <property type="match status" value="1"/>
</dbReference>
<comment type="catalytic activity">
    <reaction evidence="4">
        <text>L-alanine = D-alanine</text>
        <dbReference type="Rhea" id="RHEA:20249"/>
        <dbReference type="ChEBI" id="CHEBI:57416"/>
        <dbReference type="ChEBI" id="CHEBI:57972"/>
        <dbReference type="EC" id="5.1.1.1"/>
    </reaction>
</comment>
<dbReference type="InterPro" id="IPR029066">
    <property type="entry name" value="PLP-binding_barrel"/>
</dbReference>
<dbReference type="GO" id="GO:0030170">
    <property type="term" value="F:pyridoxal phosphate binding"/>
    <property type="evidence" value="ECO:0007669"/>
    <property type="project" value="UniProtKB-UniRule"/>
</dbReference>
<dbReference type="GO" id="GO:0030632">
    <property type="term" value="P:D-alanine biosynthetic process"/>
    <property type="evidence" value="ECO:0007669"/>
    <property type="project" value="UniProtKB-UniRule"/>
</dbReference>
<dbReference type="SUPFAM" id="SSF50621">
    <property type="entry name" value="Alanine racemase C-terminal domain-like"/>
    <property type="match status" value="1"/>
</dbReference>
<dbReference type="InterPro" id="IPR011079">
    <property type="entry name" value="Ala_racemase_C"/>
</dbReference>
<dbReference type="GO" id="GO:0005829">
    <property type="term" value="C:cytosol"/>
    <property type="evidence" value="ECO:0007669"/>
    <property type="project" value="TreeGrafter"/>
</dbReference>
<protein>
    <recommendedName>
        <fullName evidence="4">Alanine racemase</fullName>
        <ecNumber evidence="4">5.1.1.1</ecNumber>
    </recommendedName>
</protein>
<comment type="similarity">
    <text evidence="4">Belongs to the alanine racemase family.</text>
</comment>
<organism evidence="8 9">
    <name type="scientific">Candidatus Aphodomorpha intestinavium</name>
    <dbReference type="NCBI Taxonomy" id="2840672"/>
    <lineage>
        <taxon>Bacteria</taxon>
        <taxon>Bacillati</taxon>
        <taxon>Bacillota</taxon>
        <taxon>Clostridia</taxon>
        <taxon>Eubacteriales</taxon>
        <taxon>Candidatus Aphodomorpha</taxon>
    </lineage>
</organism>
<dbReference type="InterPro" id="IPR020622">
    <property type="entry name" value="Ala_racemase_pyridoxalP-BS"/>
</dbReference>
<dbReference type="FunFam" id="3.20.20.10:FF:000002">
    <property type="entry name" value="Alanine racemase"/>
    <property type="match status" value="1"/>
</dbReference>
<evidence type="ECO:0000259" key="7">
    <source>
        <dbReference type="SMART" id="SM01005"/>
    </source>
</evidence>
<comment type="caution">
    <text evidence="8">The sequence shown here is derived from an EMBL/GenBank/DDBJ whole genome shotgun (WGS) entry which is preliminary data.</text>
</comment>
<name>A0A9D1SST0_9FIRM</name>
<feature type="active site" description="Proton acceptor; specific for L-alanine" evidence="4">
    <location>
        <position position="262"/>
    </location>
</feature>
<dbReference type="PRINTS" id="PR00992">
    <property type="entry name" value="ALARACEMASE"/>
</dbReference>
<feature type="active site" description="Proton acceptor; specific for D-alanine" evidence="4">
    <location>
        <position position="36"/>
    </location>
</feature>
<dbReference type="PANTHER" id="PTHR30511:SF0">
    <property type="entry name" value="ALANINE RACEMASE, CATABOLIC-RELATED"/>
    <property type="match status" value="1"/>
</dbReference>
<dbReference type="AlphaFoldDB" id="A0A9D1SST0"/>
<dbReference type="SUPFAM" id="SSF51419">
    <property type="entry name" value="PLP-binding barrel"/>
    <property type="match status" value="1"/>
</dbReference>
<gene>
    <name evidence="8" type="primary">alr</name>
    <name evidence="8" type="ORF">IAD24_04740</name>
</gene>
<comment type="function">
    <text evidence="4">Catalyzes the interconversion of L-alanine and D-alanine. May also act on other amino acids.</text>
</comment>
<comment type="pathway">
    <text evidence="4">Amino-acid biosynthesis; D-alanine biosynthesis; D-alanine from L-alanine: step 1/1.</text>
</comment>
<dbReference type="InterPro" id="IPR001608">
    <property type="entry name" value="Ala_racemase_N"/>
</dbReference>
<dbReference type="SMART" id="SM01005">
    <property type="entry name" value="Ala_racemase_C"/>
    <property type="match status" value="1"/>
</dbReference>
<keyword evidence="3 4" id="KW-0413">Isomerase</keyword>
<evidence type="ECO:0000256" key="2">
    <source>
        <dbReference type="ARBA" id="ARBA00022898"/>
    </source>
</evidence>
<feature type="binding site" evidence="4 6">
    <location>
        <position position="134"/>
    </location>
    <ligand>
        <name>substrate</name>
    </ligand>
</feature>
<dbReference type="PROSITE" id="PS00395">
    <property type="entry name" value="ALANINE_RACEMASE"/>
    <property type="match status" value="1"/>
</dbReference>
<comment type="cofactor">
    <cofactor evidence="1 4 5">
        <name>pyridoxal 5'-phosphate</name>
        <dbReference type="ChEBI" id="CHEBI:597326"/>
    </cofactor>
</comment>
<reference evidence="8" key="1">
    <citation type="submission" date="2020-10" db="EMBL/GenBank/DDBJ databases">
        <authorList>
            <person name="Gilroy R."/>
        </authorList>
    </citation>
    <scope>NUCLEOTIDE SEQUENCE</scope>
    <source>
        <strain evidence="8">ChiGjej2B2-16831</strain>
    </source>
</reference>
<proteinExistence type="inferred from homology"/>
<dbReference type="Pfam" id="PF01168">
    <property type="entry name" value="Ala_racemase_N"/>
    <property type="match status" value="1"/>
</dbReference>
<evidence type="ECO:0000256" key="1">
    <source>
        <dbReference type="ARBA" id="ARBA00001933"/>
    </source>
</evidence>
<evidence type="ECO:0000256" key="3">
    <source>
        <dbReference type="ARBA" id="ARBA00023235"/>
    </source>
</evidence>
<evidence type="ECO:0000256" key="6">
    <source>
        <dbReference type="PIRSR" id="PIRSR600821-52"/>
    </source>
</evidence>
<dbReference type="EMBL" id="DVNZ01000147">
    <property type="protein sequence ID" value="HIU94448.1"/>
    <property type="molecule type" value="Genomic_DNA"/>
</dbReference>
<dbReference type="PANTHER" id="PTHR30511">
    <property type="entry name" value="ALANINE RACEMASE"/>
    <property type="match status" value="1"/>
</dbReference>
<keyword evidence="2 4" id="KW-0663">Pyridoxal phosphate</keyword>
<dbReference type="Proteomes" id="UP000824128">
    <property type="component" value="Unassembled WGS sequence"/>
</dbReference>
<dbReference type="EC" id="5.1.1.1" evidence="4"/>
<dbReference type="InterPro" id="IPR000821">
    <property type="entry name" value="Ala_racemase"/>
</dbReference>
<evidence type="ECO:0000313" key="9">
    <source>
        <dbReference type="Proteomes" id="UP000824128"/>
    </source>
</evidence>
<dbReference type="Gene3D" id="3.20.20.10">
    <property type="entry name" value="Alanine racemase"/>
    <property type="match status" value="1"/>
</dbReference>
<dbReference type="Gene3D" id="2.40.37.10">
    <property type="entry name" value="Lyase, Ornithine Decarboxylase, Chain A, domain 1"/>
    <property type="match status" value="1"/>
</dbReference>
<dbReference type="CDD" id="cd00430">
    <property type="entry name" value="PLPDE_III_AR"/>
    <property type="match status" value="1"/>
</dbReference>
<dbReference type="GO" id="GO:0008784">
    <property type="term" value="F:alanine racemase activity"/>
    <property type="evidence" value="ECO:0007669"/>
    <property type="project" value="UniProtKB-UniRule"/>
</dbReference>